<dbReference type="Gene3D" id="1.25.40.10">
    <property type="entry name" value="Tetratricopeptide repeat domain"/>
    <property type="match status" value="1"/>
</dbReference>
<dbReference type="InterPro" id="IPR011990">
    <property type="entry name" value="TPR-like_helical_dom_sf"/>
</dbReference>
<protein>
    <submittedName>
        <fullName evidence="1">Sel1 repeat family protein</fullName>
    </submittedName>
</protein>
<evidence type="ECO:0000313" key="2">
    <source>
        <dbReference type="Proteomes" id="UP000285864"/>
    </source>
</evidence>
<dbReference type="SMART" id="SM00671">
    <property type="entry name" value="SEL1"/>
    <property type="match status" value="2"/>
</dbReference>
<organism evidence="1 2">
    <name type="scientific">Phocaeicola coprocola</name>
    <dbReference type="NCBI Taxonomy" id="310298"/>
    <lineage>
        <taxon>Bacteria</taxon>
        <taxon>Pseudomonadati</taxon>
        <taxon>Bacteroidota</taxon>
        <taxon>Bacteroidia</taxon>
        <taxon>Bacteroidales</taxon>
        <taxon>Bacteroidaceae</taxon>
        <taxon>Phocaeicola</taxon>
    </lineage>
</organism>
<comment type="caution">
    <text evidence="1">The sequence shown here is derived from an EMBL/GenBank/DDBJ whole genome shotgun (WGS) entry which is preliminary data.</text>
</comment>
<dbReference type="Proteomes" id="UP000285864">
    <property type="component" value="Unassembled WGS sequence"/>
</dbReference>
<dbReference type="AlphaFoldDB" id="A0A412GV81"/>
<dbReference type="InterPro" id="IPR050767">
    <property type="entry name" value="Sel1_AlgK"/>
</dbReference>
<dbReference type="SUPFAM" id="SSF81901">
    <property type="entry name" value="HCP-like"/>
    <property type="match status" value="1"/>
</dbReference>
<dbReference type="PANTHER" id="PTHR11102">
    <property type="entry name" value="SEL-1-LIKE PROTEIN"/>
    <property type="match status" value="1"/>
</dbReference>
<accession>A0A412GV81</accession>
<dbReference type="RefSeq" id="WP_118483384.1">
    <property type="nucleotide sequence ID" value="NZ_CAUELD010000012.1"/>
</dbReference>
<sequence>MRSVCIHSSERLNLDAFLHELDVPVRFEFEGYDEERSYYYFSRPGISTTLFVIAEGPDEYEVMIDGLASYSDYKFFPYLADCLCQHLNHESLVIPESAGRTAYRVYDESWIEDSIGEEVAMLKSALSVFPRYYVGFPLEGVGYISLDLLAQYGVNLHSSTPRIYGYIQYIMRNGLLPQATDAELEEDCNREDQETEVDVPQHISIGRVKSWQIDGAETWESYSREDTEMLLKLGEDYQSGREVAGVVLNDLGTIYQEGIGVGRDGLKAEYWFKQAYLQGDHLYAPTNLGDLYRKGCGELPSSLPLAFEAYRKSEDIYALYRIGQAYEEGWTGTPDMEKALFWYRKAAEKRHHLAVRRLEELSSSACMMPRNAR</sequence>
<keyword evidence="2" id="KW-1185">Reference proteome</keyword>
<proteinExistence type="predicted"/>
<gene>
    <name evidence="1" type="ORF">DWY20_03910</name>
</gene>
<dbReference type="Pfam" id="PF08238">
    <property type="entry name" value="Sel1"/>
    <property type="match status" value="2"/>
</dbReference>
<dbReference type="PANTHER" id="PTHR11102:SF160">
    <property type="entry name" value="ERAD-ASSOCIATED E3 UBIQUITIN-PROTEIN LIGASE COMPONENT HRD3"/>
    <property type="match status" value="1"/>
</dbReference>
<evidence type="ECO:0000313" key="1">
    <source>
        <dbReference type="EMBL" id="RGR98723.1"/>
    </source>
</evidence>
<dbReference type="InterPro" id="IPR006597">
    <property type="entry name" value="Sel1-like"/>
</dbReference>
<reference evidence="1 2" key="1">
    <citation type="submission" date="2018-08" db="EMBL/GenBank/DDBJ databases">
        <title>A genome reference for cultivated species of the human gut microbiota.</title>
        <authorList>
            <person name="Zou Y."/>
            <person name="Xue W."/>
            <person name="Luo G."/>
        </authorList>
    </citation>
    <scope>NUCLEOTIDE SEQUENCE [LARGE SCALE GENOMIC DNA]</scope>
    <source>
        <strain evidence="1 2">AF24-2</strain>
    </source>
</reference>
<dbReference type="EMBL" id="QRUU01000010">
    <property type="protein sequence ID" value="RGR98723.1"/>
    <property type="molecule type" value="Genomic_DNA"/>
</dbReference>
<name>A0A412GV81_9BACT</name>